<dbReference type="Proteomes" id="UP000315377">
    <property type="component" value="Chromosome"/>
</dbReference>
<evidence type="ECO:0000256" key="5">
    <source>
        <dbReference type="ARBA" id="ARBA00022884"/>
    </source>
</evidence>
<dbReference type="FunFam" id="3.40.50.300:FF:000830">
    <property type="entry name" value="Endonuclease MutS2"/>
    <property type="match status" value="1"/>
</dbReference>
<accession>A0AAP9DTN3</accession>
<comment type="function">
    <text evidence="7">Endonuclease that is involved in the suppression of homologous recombination and thus may have a key role in the control of bacterial genetic diversity.</text>
</comment>
<dbReference type="InterPro" id="IPR002625">
    <property type="entry name" value="Smr_dom"/>
</dbReference>
<dbReference type="GO" id="GO:0140664">
    <property type="term" value="F:ATP-dependent DNA damage sensor activity"/>
    <property type="evidence" value="ECO:0007669"/>
    <property type="project" value="InterPro"/>
</dbReference>
<dbReference type="GO" id="GO:0019843">
    <property type="term" value="F:rRNA binding"/>
    <property type="evidence" value="ECO:0007669"/>
    <property type="project" value="UniProtKB-UniRule"/>
</dbReference>
<reference evidence="12 13" key="1">
    <citation type="submission" date="2019-07" db="EMBL/GenBank/DDBJ databases">
        <title>Paenibacillus thiaminolyticus NRRL B-4156.</title>
        <authorList>
            <person name="Hehnly C."/>
            <person name="Zhang L."/>
        </authorList>
    </citation>
    <scope>NUCLEOTIDE SEQUENCE [LARGE SCALE GENOMIC DNA]</scope>
    <source>
        <strain evidence="12 13">NRRL B-4156</strain>
    </source>
</reference>
<comment type="function">
    <text evidence="7">Acts as a ribosome collision sensor, splitting the ribosome into its 2 subunits. Detects stalled/collided 70S ribosomes which it binds and splits by an ATP-hydrolysis driven conformational change. Acts upstream of the ribosome quality control system (RQC), a ribosome-associated complex that mediates the extraction of incompletely synthesized nascent chains from stalled ribosomes and their subsequent degradation. Probably generates substrates for RQC.</text>
</comment>
<dbReference type="AlphaFoldDB" id="A0AAP9DTN3"/>
<keyword evidence="1 7" id="KW-0699">rRNA-binding</keyword>
<dbReference type="PANTHER" id="PTHR48466:SF2">
    <property type="entry name" value="OS10G0509000 PROTEIN"/>
    <property type="match status" value="1"/>
</dbReference>
<keyword evidence="8" id="KW-0175">Coiled coil</keyword>
<evidence type="ECO:0000256" key="8">
    <source>
        <dbReference type="SAM" id="Coils"/>
    </source>
</evidence>
<dbReference type="SUPFAM" id="SSF160443">
    <property type="entry name" value="SMR domain-like"/>
    <property type="match status" value="1"/>
</dbReference>
<protein>
    <recommendedName>
        <fullName evidence="7">Endonuclease MutS2</fullName>
        <ecNumber evidence="7">3.1.-.-</ecNumber>
    </recommendedName>
    <alternativeName>
        <fullName evidence="7">Ribosome-associated protein quality control-upstream factor</fullName>
        <shortName evidence="7">RQC-upstream factor</shortName>
        <shortName evidence="7">RqcU</shortName>
        <ecNumber evidence="7">3.6.4.-</ecNumber>
    </alternativeName>
</protein>
<dbReference type="RefSeq" id="WP_087445080.1">
    <property type="nucleotide sequence ID" value="NZ_CABMNB010000047.1"/>
</dbReference>
<dbReference type="CDD" id="cd03280">
    <property type="entry name" value="ABC_MutS2"/>
    <property type="match status" value="1"/>
</dbReference>
<feature type="binding site" evidence="7">
    <location>
        <begin position="334"/>
        <end position="341"/>
    </location>
    <ligand>
        <name>ATP</name>
        <dbReference type="ChEBI" id="CHEBI:30616"/>
    </ligand>
</feature>
<dbReference type="InterPro" id="IPR036187">
    <property type="entry name" value="DNA_mismatch_repair_MutS_sf"/>
</dbReference>
<feature type="domain" description="T-SNARE coiled-coil homology" evidence="9">
    <location>
        <begin position="108"/>
        <end position="170"/>
    </location>
</feature>
<dbReference type="GeneID" id="76996241"/>
<dbReference type="Pfam" id="PF00488">
    <property type="entry name" value="MutS_V"/>
    <property type="match status" value="1"/>
</dbReference>
<evidence type="ECO:0000259" key="9">
    <source>
        <dbReference type="PROSITE" id="PS50192"/>
    </source>
</evidence>
<dbReference type="Gene3D" id="3.40.50.300">
    <property type="entry name" value="P-loop containing nucleotide triphosphate hydrolases"/>
    <property type="match status" value="1"/>
</dbReference>
<proteinExistence type="inferred from homology"/>
<dbReference type="InterPro" id="IPR045076">
    <property type="entry name" value="MutS"/>
</dbReference>
<dbReference type="EMBL" id="CP041405">
    <property type="protein sequence ID" value="QDM43743.1"/>
    <property type="molecule type" value="Genomic_DNA"/>
</dbReference>
<evidence type="ECO:0000256" key="4">
    <source>
        <dbReference type="ARBA" id="ARBA00022840"/>
    </source>
</evidence>
<dbReference type="Proteomes" id="UP001209276">
    <property type="component" value="Unassembled WGS sequence"/>
</dbReference>
<evidence type="ECO:0000256" key="1">
    <source>
        <dbReference type="ARBA" id="ARBA00022730"/>
    </source>
</evidence>
<dbReference type="InterPro" id="IPR005747">
    <property type="entry name" value="MutS2"/>
</dbReference>
<evidence type="ECO:0000313" key="13">
    <source>
        <dbReference type="Proteomes" id="UP000315377"/>
    </source>
</evidence>
<dbReference type="Pfam" id="PF01713">
    <property type="entry name" value="Smr"/>
    <property type="match status" value="1"/>
</dbReference>
<keyword evidence="6 7" id="KW-0238">DNA-binding</keyword>
<dbReference type="InterPro" id="IPR046893">
    <property type="entry name" value="MSSS"/>
</dbReference>
<sequence>MDSKILNTMDYHKILASLANHAATGLGEQAALNLRPSSDLEEVKLRLQATDEAMTVERLKGGPPLAGVKDIRGALKRARIQAMLSSTELWDISALLFAARRTKRHIAAVHEEEAIPLLQDLAETISDQKQLEEDIRQCIDEQGEILDQASFELASVRRELRIGETRIREKLEAMIRSSNAAKMLQEQLITIRNDRYVIPVKQEYRSHYGGIVHDQSGSGATLFIEPEAIVAMNNKLRETKLREEREIERILSRLTEQVGLLADVLEYDTGAVETLDFMFAKARLAREMKASLPRMNDRGFLKLWKARHPLIPADQVVPIDVELGNSYTSILVTGPNTGGKTVTLKTIGLLNLMAMSGLFIPAEDGSQMCVFDAIYADIGDEQSIEQSLSTFSSHLTNIIRILKQMTPKSLVLLDEVGAGTDPAEGSALAIAILEHIHRLGCRMVATTHYSELKAYAYERKGVINASMEFDVQTLRPTYRLLVGVPGRSNAFAIAERLGLPKPIIDHARGEVTEEDMRVETMIASLEDNRLKAEAERETASKLRMELEAMRQKLTRELEKQEAEREKRQEQAEEKARAIVDKARREAQEIIGELRQLAMEGVQVKEHMLTEARKRLDEAAPEAKLAAKPKRDAKPVRRIEAGDDVRVYSLNQKGSVVELAGEEAVVQLGIMKMKVPLDDLELLSSAKSAAKPVQSGANVKRTRGESVRSELDLRGANLEEALMEVDRFLDEALLGNLGQVFIIHGKGTGVLRSGIQEFLRKHKHVKSFRIGSFGEGGTGVTVAELK</sequence>
<keyword evidence="7 12" id="KW-0255">Endonuclease</keyword>
<dbReference type="InterPro" id="IPR036063">
    <property type="entry name" value="Smr_dom_sf"/>
</dbReference>
<dbReference type="Pfam" id="PF20297">
    <property type="entry name" value="MSSS"/>
    <property type="match status" value="1"/>
</dbReference>
<dbReference type="PROSITE" id="PS50192">
    <property type="entry name" value="T_SNARE"/>
    <property type="match status" value="1"/>
</dbReference>
<evidence type="ECO:0000256" key="3">
    <source>
        <dbReference type="ARBA" id="ARBA00022801"/>
    </source>
</evidence>
<dbReference type="EMBL" id="JAMDMM010000039">
    <property type="protein sequence ID" value="MCY9609424.1"/>
    <property type="molecule type" value="Genomic_DNA"/>
</dbReference>
<reference evidence="11 14" key="2">
    <citation type="submission" date="2022-05" db="EMBL/GenBank/DDBJ databases">
        <title>Genome Sequencing of Bee-Associated Microbes.</title>
        <authorList>
            <person name="Dunlap C."/>
        </authorList>
    </citation>
    <scope>NUCLEOTIDE SEQUENCE [LARGE SCALE GENOMIC DNA]</scope>
    <source>
        <strain evidence="11 14">NRRL B-14613</strain>
    </source>
</reference>
<dbReference type="InterPro" id="IPR000727">
    <property type="entry name" value="T_SNARE_dom"/>
</dbReference>
<dbReference type="Gene3D" id="3.30.1370.110">
    <property type="match status" value="1"/>
</dbReference>
<dbReference type="NCBIfam" id="TIGR01069">
    <property type="entry name" value="mutS2"/>
    <property type="match status" value="1"/>
</dbReference>
<evidence type="ECO:0000256" key="7">
    <source>
        <dbReference type="HAMAP-Rule" id="MF_00092"/>
    </source>
</evidence>
<keyword evidence="3 7" id="KW-0378">Hydrolase</keyword>
<dbReference type="GO" id="GO:0006298">
    <property type="term" value="P:mismatch repair"/>
    <property type="evidence" value="ECO:0007669"/>
    <property type="project" value="InterPro"/>
</dbReference>
<keyword evidence="7" id="KW-0540">Nuclease</keyword>
<dbReference type="PROSITE" id="PS50828">
    <property type="entry name" value="SMR"/>
    <property type="match status" value="1"/>
</dbReference>
<evidence type="ECO:0000313" key="14">
    <source>
        <dbReference type="Proteomes" id="UP001209276"/>
    </source>
</evidence>
<evidence type="ECO:0000256" key="2">
    <source>
        <dbReference type="ARBA" id="ARBA00022741"/>
    </source>
</evidence>
<keyword evidence="2 7" id="KW-0547">Nucleotide-binding</keyword>
<name>A0AAP9DTN3_PANTH</name>
<feature type="coiled-coil region" evidence="8">
    <location>
        <begin position="522"/>
        <end position="599"/>
    </location>
</feature>
<evidence type="ECO:0000256" key="6">
    <source>
        <dbReference type="ARBA" id="ARBA00023125"/>
    </source>
</evidence>
<evidence type="ECO:0000313" key="11">
    <source>
        <dbReference type="EMBL" id="MCY9609424.1"/>
    </source>
</evidence>
<feature type="domain" description="Smr" evidence="10">
    <location>
        <begin position="710"/>
        <end position="785"/>
    </location>
</feature>
<dbReference type="SUPFAM" id="SSF52540">
    <property type="entry name" value="P-loop containing nucleoside triphosphate hydrolases"/>
    <property type="match status" value="1"/>
</dbReference>
<dbReference type="InterPro" id="IPR027417">
    <property type="entry name" value="P-loop_NTPase"/>
</dbReference>
<dbReference type="InterPro" id="IPR007696">
    <property type="entry name" value="DNA_mismatch_repair_MutS_core"/>
</dbReference>
<dbReference type="SMART" id="SM00534">
    <property type="entry name" value="MUTSac"/>
    <property type="match status" value="1"/>
</dbReference>
<evidence type="ECO:0000313" key="12">
    <source>
        <dbReference type="EMBL" id="QDM43743.1"/>
    </source>
</evidence>
<dbReference type="SMART" id="SM00533">
    <property type="entry name" value="MUTSd"/>
    <property type="match status" value="1"/>
</dbReference>
<dbReference type="EC" id="3.1.-.-" evidence="7"/>
<keyword evidence="14" id="KW-1185">Reference proteome</keyword>
<evidence type="ECO:0000259" key="10">
    <source>
        <dbReference type="PROSITE" id="PS50828"/>
    </source>
</evidence>
<dbReference type="InterPro" id="IPR000432">
    <property type="entry name" value="DNA_mismatch_repair_MutS_C"/>
</dbReference>
<dbReference type="GO" id="GO:0004519">
    <property type="term" value="F:endonuclease activity"/>
    <property type="evidence" value="ECO:0007669"/>
    <property type="project" value="UniProtKB-UniRule"/>
</dbReference>
<dbReference type="PROSITE" id="PS00486">
    <property type="entry name" value="DNA_MISMATCH_REPAIR_2"/>
    <property type="match status" value="1"/>
</dbReference>
<dbReference type="HAMAP" id="MF_00092">
    <property type="entry name" value="MutS2"/>
    <property type="match status" value="1"/>
</dbReference>
<organism evidence="12 13">
    <name type="scientific">Paenibacillus thiaminolyticus</name>
    <name type="common">Bacillus thiaminolyticus</name>
    <dbReference type="NCBI Taxonomy" id="49283"/>
    <lineage>
        <taxon>Bacteria</taxon>
        <taxon>Bacillati</taxon>
        <taxon>Bacillota</taxon>
        <taxon>Bacilli</taxon>
        <taxon>Bacillales</taxon>
        <taxon>Paenibacillaceae</taxon>
        <taxon>Paenibacillus</taxon>
    </lineage>
</organism>
<keyword evidence="5 7" id="KW-0694">RNA-binding</keyword>
<dbReference type="SMART" id="SM00463">
    <property type="entry name" value="SMR"/>
    <property type="match status" value="1"/>
</dbReference>
<dbReference type="SUPFAM" id="SSF48334">
    <property type="entry name" value="DNA repair protein MutS, domain III"/>
    <property type="match status" value="1"/>
</dbReference>
<dbReference type="GO" id="GO:0016887">
    <property type="term" value="F:ATP hydrolysis activity"/>
    <property type="evidence" value="ECO:0007669"/>
    <property type="project" value="InterPro"/>
</dbReference>
<comment type="subunit">
    <text evidence="7">Homodimer. Binds to stalled ribosomes, contacting rRNA.</text>
</comment>
<dbReference type="EC" id="3.6.4.-" evidence="7"/>
<gene>
    <name evidence="7" type="primary">mutS2</name>
    <name evidence="7" type="synonym">rqcU</name>
    <name evidence="12" type="ORF">FLT43_09695</name>
    <name evidence="11" type="ORF">M5W83_19940</name>
</gene>
<dbReference type="GO" id="GO:0005524">
    <property type="term" value="F:ATP binding"/>
    <property type="evidence" value="ECO:0007669"/>
    <property type="project" value="UniProtKB-UniRule"/>
</dbReference>
<comment type="similarity">
    <text evidence="7">Belongs to the DNA mismatch repair MutS family. MutS2 subfamily.</text>
</comment>
<dbReference type="PANTHER" id="PTHR48466">
    <property type="entry name" value="OS10G0509000 PROTEIN-RELATED"/>
    <property type="match status" value="1"/>
</dbReference>
<dbReference type="GO" id="GO:0030983">
    <property type="term" value="F:mismatched DNA binding"/>
    <property type="evidence" value="ECO:0007669"/>
    <property type="project" value="InterPro"/>
</dbReference>
<dbReference type="PIRSF" id="PIRSF005814">
    <property type="entry name" value="MutS_YshD"/>
    <property type="match status" value="1"/>
</dbReference>
<dbReference type="GO" id="GO:0045910">
    <property type="term" value="P:negative regulation of DNA recombination"/>
    <property type="evidence" value="ECO:0007669"/>
    <property type="project" value="InterPro"/>
</dbReference>
<dbReference type="GO" id="GO:0043023">
    <property type="term" value="F:ribosomal large subunit binding"/>
    <property type="evidence" value="ECO:0007669"/>
    <property type="project" value="UniProtKB-UniRule"/>
</dbReference>
<dbReference type="GO" id="GO:0072344">
    <property type="term" value="P:rescue of stalled ribosome"/>
    <property type="evidence" value="ECO:0007669"/>
    <property type="project" value="UniProtKB-UniRule"/>
</dbReference>
<keyword evidence="4 7" id="KW-0067">ATP-binding</keyword>